<name>A0A6P3RW70_PTEVA</name>
<dbReference type="PANTHER" id="PTHR12957:SF22">
    <property type="entry name" value="INTEGRATOR COMPLEX SUBUNIT 6-LIKE"/>
    <property type="match status" value="1"/>
</dbReference>
<protein>
    <submittedName>
        <fullName evidence="4">Integrator complex subunit 6-like</fullName>
    </submittedName>
</protein>
<dbReference type="InterPro" id="IPR029307">
    <property type="entry name" value="INT_SG_DDX_CT_C"/>
</dbReference>
<feature type="domain" description="INTS6/SAGE1/DDX26B/CT45 C-terminal" evidence="2">
    <location>
        <begin position="80"/>
        <end position="141"/>
    </location>
</feature>
<gene>
    <name evidence="4" type="primary">LOC105307059</name>
</gene>
<dbReference type="GeneID" id="105307059"/>
<evidence type="ECO:0000256" key="1">
    <source>
        <dbReference type="SAM" id="MobiDB-lite"/>
    </source>
</evidence>
<dbReference type="OrthoDB" id="9634952at2759"/>
<feature type="compositionally biased region" description="Basic and acidic residues" evidence="1">
    <location>
        <begin position="10"/>
        <end position="23"/>
    </location>
</feature>
<dbReference type="GO" id="GO:0034472">
    <property type="term" value="P:snRNA 3'-end processing"/>
    <property type="evidence" value="ECO:0007669"/>
    <property type="project" value="TreeGrafter"/>
</dbReference>
<evidence type="ECO:0000259" key="2">
    <source>
        <dbReference type="Pfam" id="PF15300"/>
    </source>
</evidence>
<dbReference type="PANTHER" id="PTHR12957">
    <property type="entry name" value="DEAD/H BOX POLYPEPTIDE 26/DICE1-RELATED"/>
    <property type="match status" value="1"/>
</dbReference>
<reference evidence="4" key="1">
    <citation type="submission" date="2025-08" db="UniProtKB">
        <authorList>
            <consortium name="RefSeq"/>
        </authorList>
    </citation>
    <scope>IDENTIFICATION</scope>
    <source>
        <tissue evidence="4">Kidney</tissue>
    </source>
</reference>
<evidence type="ECO:0000313" key="4">
    <source>
        <dbReference type="RefSeq" id="XP_011380729.2"/>
    </source>
</evidence>
<dbReference type="GO" id="GO:0032039">
    <property type="term" value="C:integrator complex"/>
    <property type="evidence" value="ECO:0007669"/>
    <property type="project" value="TreeGrafter"/>
</dbReference>
<evidence type="ECO:0000313" key="3">
    <source>
        <dbReference type="Proteomes" id="UP000515202"/>
    </source>
</evidence>
<dbReference type="Pfam" id="PF15300">
    <property type="entry name" value="INT_SG_DDX_CT_C"/>
    <property type="match status" value="1"/>
</dbReference>
<proteinExistence type="predicted"/>
<dbReference type="RefSeq" id="XP_011380729.2">
    <property type="nucleotide sequence ID" value="XM_011382427.2"/>
</dbReference>
<dbReference type="Proteomes" id="UP000515202">
    <property type="component" value="Unplaced"/>
</dbReference>
<sequence>MMTNGEEFAVEPKNKMKCHREQKSPPSSKRSESMAVLSMKEEEFHVGASAMSVEDVDPKVTAMSALEMMSTKIPLRSNETSVDIKQQLRKEIRQFGRKYEGIFKLLEGVQSPLKARKEMVEFAIKEAARFKRRHLIQYLEKMLEEIYSDQFSTDNQILNT</sequence>
<dbReference type="KEGG" id="pvp:105307059"/>
<dbReference type="InterPro" id="IPR051113">
    <property type="entry name" value="Integrator_subunit6"/>
</dbReference>
<keyword evidence="3" id="KW-1185">Reference proteome</keyword>
<dbReference type="AlphaFoldDB" id="A0A6P3RW70"/>
<accession>A0A6P3RW70</accession>
<organism evidence="3 4">
    <name type="scientific">Pteropus vampyrus</name>
    <name type="common">Large flying fox</name>
    <dbReference type="NCBI Taxonomy" id="132908"/>
    <lineage>
        <taxon>Eukaryota</taxon>
        <taxon>Metazoa</taxon>
        <taxon>Chordata</taxon>
        <taxon>Craniata</taxon>
        <taxon>Vertebrata</taxon>
        <taxon>Euteleostomi</taxon>
        <taxon>Mammalia</taxon>
        <taxon>Eutheria</taxon>
        <taxon>Laurasiatheria</taxon>
        <taxon>Chiroptera</taxon>
        <taxon>Yinpterochiroptera</taxon>
        <taxon>Pteropodoidea</taxon>
        <taxon>Pteropodidae</taxon>
        <taxon>Pteropodinae</taxon>
        <taxon>Pteropus</taxon>
    </lineage>
</organism>
<feature type="region of interest" description="Disordered" evidence="1">
    <location>
        <begin position="1"/>
        <end position="35"/>
    </location>
</feature>